<dbReference type="GO" id="GO:0000150">
    <property type="term" value="F:DNA strand exchange activity"/>
    <property type="evidence" value="ECO:0007669"/>
    <property type="project" value="InterPro"/>
</dbReference>
<dbReference type="PANTHER" id="PTHR30461:SF2">
    <property type="entry name" value="SERINE RECOMBINASE PINE-RELATED"/>
    <property type="match status" value="1"/>
</dbReference>
<keyword evidence="8" id="KW-1185">Reference proteome</keyword>
<accession>A0A2S2F8E7</accession>
<sequence length="221" mass="25126">MKKAIGYVRVSTAKQVTDGVSIDAQKEKIAAWCNLNDYELVHIYEDAGLSGKSVAHRKDLQEALLALNKGMAFVCYSLSRVSRKLEDMLKISNHIKDTGADLISLSERIDTTGSSGRMVFNMLAVINEFERDVISERTKMAMQHLKDNNKVYSHIPYGFNNENGYLVENFDEQQVIKKMHEFLKKGYGHRKIATQLNKQNIKSKHGGIWYAKTVKAILDRI</sequence>
<dbReference type="OrthoDB" id="9797501at2"/>
<evidence type="ECO:0000256" key="4">
    <source>
        <dbReference type="PIRSR" id="PIRSR606118-50"/>
    </source>
</evidence>
<organism evidence="7 8">
    <name type="scientific">Acinetobacter defluvii</name>
    <dbReference type="NCBI Taxonomy" id="1871111"/>
    <lineage>
        <taxon>Bacteria</taxon>
        <taxon>Pseudomonadati</taxon>
        <taxon>Pseudomonadota</taxon>
        <taxon>Gammaproteobacteria</taxon>
        <taxon>Moraxellales</taxon>
        <taxon>Moraxellaceae</taxon>
        <taxon>Acinetobacter</taxon>
    </lineage>
</organism>
<name>A0A2S2F8E7_9GAMM</name>
<dbReference type="GO" id="GO:0015074">
    <property type="term" value="P:DNA integration"/>
    <property type="evidence" value="ECO:0007669"/>
    <property type="project" value="UniProtKB-KW"/>
</dbReference>
<dbReference type="PANTHER" id="PTHR30461">
    <property type="entry name" value="DNA-INVERTASE FROM LAMBDOID PROPHAGE"/>
    <property type="match status" value="1"/>
</dbReference>
<dbReference type="EMBL" id="CP029389">
    <property type="protein sequence ID" value="AWL27190.1"/>
    <property type="molecule type" value="Genomic_DNA"/>
</dbReference>
<dbReference type="Gene3D" id="3.90.1750.20">
    <property type="entry name" value="Putative Large Serine Recombinase, Chain B, Domain 2"/>
    <property type="match status" value="1"/>
</dbReference>
<evidence type="ECO:0000256" key="1">
    <source>
        <dbReference type="ARBA" id="ARBA00022908"/>
    </source>
</evidence>
<proteinExistence type="predicted"/>
<dbReference type="InterPro" id="IPR006118">
    <property type="entry name" value="Recombinase_CS"/>
</dbReference>
<protein>
    <submittedName>
        <fullName evidence="7">Recombinase family protein</fullName>
    </submittedName>
</protein>
<evidence type="ECO:0000256" key="3">
    <source>
        <dbReference type="ARBA" id="ARBA00023172"/>
    </source>
</evidence>
<keyword evidence="7" id="KW-0614">Plasmid</keyword>
<evidence type="ECO:0000256" key="2">
    <source>
        <dbReference type="ARBA" id="ARBA00023125"/>
    </source>
</evidence>
<geneLocation type="plasmid" evidence="7 8">
    <name>p1_010030</name>
</geneLocation>
<evidence type="ECO:0000313" key="8">
    <source>
        <dbReference type="Proteomes" id="UP000245977"/>
    </source>
</evidence>
<dbReference type="Gene3D" id="3.40.50.1390">
    <property type="entry name" value="Resolvase, N-terminal catalytic domain"/>
    <property type="match status" value="1"/>
</dbReference>
<dbReference type="Pfam" id="PF07508">
    <property type="entry name" value="Recombinase"/>
    <property type="match status" value="1"/>
</dbReference>
<evidence type="ECO:0000259" key="6">
    <source>
        <dbReference type="PROSITE" id="PS51736"/>
    </source>
</evidence>
<dbReference type="InterPro" id="IPR038109">
    <property type="entry name" value="DNA_bind_recomb_sf"/>
</dbReference>
<dbReference type="CDD" id="cd03768">
    <property type="entry name" value="SR_ResInv"/>
    <property type="match status" value="1"/>
</dbReference>
<dbReference type="PROSITE" id="PS51736">
    <property type="entry name" value="RECOMBINASES_3"/>
    <property type="match status" value="1"/>
</dbReference>
<dbReference type="SMART" id="SM00857">
    <property type="entry name" value="Resolvase"/>
    <property type="match status" value="1"/>
</dbReference>
<evidence type="ECO:0000313" key="7">
    <source>
        <dbReference type="EMBL" id="AWL27190.1"/>
    </source>
</evidence>
<dbReference type="Proteomes" id="UP000245977">
    <property type="component" value="Plasmid p1_010030"/>
</dbReference>
<dbReference type="STRING" id="1871111.GCA_001704615_00881"/>
<dbReference type="PROSITE" id="PS00397">
    <property type="entry name" value="RECOMBINASES_1"/>
    <property type="match status" value="1"/>
</dbReference>
<dbReference type="GO" id="GO:0003677">
    <property type="term" value="F:DNA binding"/>
    <property type="evidence" value="ECO:0007669"/>
    <property type="project" value="UniProtKB-KW"/>
</dbReference>
<gene>
    <name evidence="7" type="ORF">DJ533_00355</name>
</gene>
<dbReference type="InterPro" id="IPR050639">
    <property type="entry name" value="SSR_resolvase"/>
</dbReference>
<dbReference type="SUPFAM" id="SSF53041">
    <property type="entry name" value="Resolvase-like"/>
    <property type="match status" value="1"/>
</dbReference>
<reference evidence="7" key="1">
    <citation type="submission" date="2019-08" db="EMBL/GenBank/DDBJ databases">
        <title>The complete genome of Acinetobacter defluvii strain WCHAD010030.</title>
        <authorList>
            <person name="Hu Y."/>
            <person name="Qin J."/>
            <person name="Feng Y."/>
            <person name="Zong Z."/>
        </authorList>
    </citation>
    <scope>NUCLEOTIDE SEQUENCE</scope>
    <source>
        <strain evidence="7">WCHA30</strain>
        <plasmid evidence="7">p1_010030</plasmid>
    </source>
</reference>
<feature type="active site" description="O-(5'-phospho-DNA)-serine intermediate" evidence="4 5">
    <location>
        <position position="11"/>
    </location>
</feature>
<dbReference type="RefSeq" id="WP_065994825.1">
    <property type="nucleotide sequence ID" value="NZ_CP029389.2"/>
</dbReference>
<dbReference type="InterPro" id="IPR006119">
    <property type="entry name" value="Resolv_N"/>
</dbReference>
<keyword evidence="2" id="KW-0238">DNA-binding</keyword>
<dbReference type="AlphaFoldDB" id="A0A2S2F8E7"/>
<dbReference type="InterPro" id="IPR011109">
    <property type="entry name" value="DNA_bind_recombinase_dom"/>
</dbReference>
<feature type="domain" description="Resolvase/invertase-type recombinase catalytic" evidence="6">
    <location>
        <begin position="3"/>
        <end position="149"/>
    </location>
</feature>
<evidence type="ECO:0000256" key="5">
    <source>
        <dbReference type="PROSITE-ProRule" id="PRU10137"/>
    </source>
</evidence>
<dbReference type="Pfam" id="PF00239">
    <property type="entry name" value="Resolvase"/>
    <property type="match status" value="1"/>
</dbReference>
<keyword evidence="1" id="KW-0229">DNA integration</keyword>
<keyword evidence="3" id="KW-0233">DNA recombination</keyword>
<dbReference type="KEGG" id="adv:DJ533_00355"/>
<dbReference type="InterPro" id="IPR036162">
    <property type="entry name" value="Resolvase-like_N_sf"/>
</dbReference>